<evidence type="ECO:0000313" key="2">
    <source>
        <dbReference type="EMBL" id="MDU0353122.1"/>
    </source>
</evidence>
<proteinExistence type="predicted"/>
<dbReference type="RefSeq" id="WP_316024816.1">
    <property type="nucleotide sequence ID" value="NZ_JAWDIO010000002.1"/>
</dbReference>
<dbReference type="Proteomes" id="UP001247805">
    <property type="component" value="Unassembled WGS sequence"/>
</dbReference>
<name>A0ABU3ST17_9ALTE</name>
<keyword evidence="1" id="KW-0812">Transmembrane</keyword>
<keyword evidence="1" id="KW-0472">Membrane</keyword>
<evidence type="ECO:0008006" key="4">
    <source>
        <dbReference type="Google" id="ProtNLM"/>
    </source>
</evidence>
<sequence>MQKHEAAVERNRGLFNTILVVVVFVALIAGFLYYLNDNAKDIRRLSFEKLADTFNASVNNAHWQWQAEGRPEKIVVAMYASQLSEEKTLIETEKQPMYMDGKGWPKVEESAKGCTKLWNMVLGFPLEVDGYEVVVNFHSGESLTGNKIDSTCRYQLLSGAYFDYKMKLGQVLKLEYLN</sequence>
<evidence type="ECO:0000256" key="1">
    <source>
        <dbReference type="SAM" id="Phobius"/>
    </source>
</evidence>
<protein>
    <recommendedName>
        <fullName evidence="4">MSHA biogenesis protein MshF</fullName>
    </recommendedName>
</protein>
<reference evidence="2 3" key="1">
    <citation type="submission" date="2023-10" db="EMBL/GenBank/DDBJ databases">
        <title>Glaciecola aquimarina strain GGW-M5 nov., isolated from a coastal seawater.</title>
        <authorList>
            <person name="Bayburt H."/>
            <person name="Kim J.M."/>
            <person name="Choi B.J."/>
            <person name="Jeon C.O."/>
        </authorList>
    </citation>
    <scope>NUCLEOTIDE SEQUENCE [LARGE SCALE GENOMIC DNA]</scope>
    <source>
        <strain evidence="2 3">KCTC 32108</strain>
    </source>
</reference>
<evidence type="ECO:0000313" key="3">
    <source>
        <dbReference type="Proteomes" id="UP001247805"/>
    </source>
</evidence>
<organism evidence="2 3">
    <name type="scientific">Paraglaciecola aquimarina</name>
    <dbReference type="NCBI Taxonomy" id="1235557"/>
    <lineage>
        <taxon>Bacteria</taxon>
        <taxon>Pseudomonadati</taxon>
        <taxon>Pseudomonadota</taxon>
        <taxon>Gammaproteobacteria</taxon>
        <taxon>Alteromonadales</taxon>
        <taxon>Alteromonadaceae</taxon>
        <taxon>Paraglaciecola</taxon>
    </lineage>
</organism>
<keyword evidence="1" id="KW-1133">Transmembrane helix</keyword>
<keyword evidence="3" id="KW-1185">Reference proteome</keyword>
<comment type="caution">
    <text evidence="2">The sequence shown here is derived from an EMBL/GenBank/DDBJ whole genome shotgun (WGS) entry which is preliminary data.</text>
</comment>
<gene>
    <name evidence="2" type="ORF">RS130_03520</name>
</gene>
<accession>A0ABU3ST17</accession>
<dbReference type="EMBL" id="JAWDIO010000002">
    <property type="protein sequence ID" value="MDU0353122.1"/>
    <property type="molecule type" value="Genomic_DNA"/>
</dbReference>
<feature type="transmembrane region" description="Helical" evidence="1">
    <location>
        <begin position="14"/>
        <end position="35"/>
    </location>
</feature>